<reference evidence="13" key="2">
    <citation type="journal article" date="2008" name="Genome Biol.">
        <title>Improved genome assembly and evidence-based global gene model set for the chordate Ciona intestinalis: new insight into intron and operon populations.</title>
        <authorList>
            <person name="Satou Y."/>
            <person name="Mineta K."/>
            <person name="Ogasawara M."/>
            <person name="Sasakura Y."/>
            <person name="Shoguchi E."/>
            <person name="Ueno K."/>
            <person name="Yamada L."/>
            <person name="Matsumoto J."/>
            <person name="Wasserscheid J."/>
            <person name="Dewar K."/>
            <person name="Wiley G.B."/>
            <person name="Macmil S.L."/>
            <person name="Roe B.A."/>
            <person name="Zeller R.W."/>
            <person name="Hastings K.E."/>
            <person name="Lemaire P."/>
            <person name="Lindquist E."/>
            <person name="Endo T."/>
            <person name="Hotta K."/>
            <person name="Inaba K."/>
        </authorList>
    </citation>
    <scope>NUCLEOTIDE SEQUENCE [LARGE SCALE GENOMIC DNA]</scope>
    <source>
        <strain evidence="13">wild type</strain>
    </source>
</reference>
<dbReference type="FunFam" id="3.40.50.300:FF:001544">
    <property type="entry name" value="ATP-dependent DNA helicase"/>
    <property type="match status" value="1"/>
</dbReference>
<dbReference type="STRING" id="7719.ENSCINP00000008258"/>
<dbReference type="GO" id="GO:0043138">
    <property type="term" value="F:3'-5' DNA helicase activity"/>
    <property type="evidence" value="ECO:0000318"/>
    <property type="project" value="GO_Central"/>
</dbReference>
<protein>
    <recommendedName>
        <fullName evidence="10">ATP-dependent DNA helicase</fullName>
        <ecNumber evidence="10">5.6.2.4</ecNumber>
    </recommendedName>
</protein>
<dbReference type="NCBIfam" id="TIGR00614">
    <property type="entry name" value="recQ_fam"/>
    <property type="match status" value="1"/>
</dbReference>
<evidence type="ECO:0000256" key="6">
    <source>
        <dbReference type="ARBA" id="ARBA00022840"/>
    </source>
</evidence>
<dbReference type="OMA" id="EYLVAWC"/>
<dbReference type="FunCoup" id="F6VXL3">
    <property type="interactions" value="505"/>
</dbReference>
<dbReference type="GO" id="GO:0009378">
    <property type="term" value="F:four-way junction helicase activity"/>
    <property type="evidence" value="ECO:0000318"/>
    <property type="project" value="GO_Central"/>
</dbReference>
<keyword evidence="5 10" id="KW-0347">Helicase</keyword>
<reference evidence="13" key="4">
    <citation type="submission" date="2025-09" db="UniProtKB">
        <authorList>
            <consortium name="Ensembl"/>
        </authorList>
    </citation>
    <scope>IDENTIFICATION</scope>
</reference>
<dbReference type="Proteomes" id="UP000008144">
    <property type="component" value="Chromosome 1"/>
</dbReference>
<evidence type="ECO:0000256" key="10">
    <source>
        <dbReference type="RuleBase" id="RU364117"/>
    </source>
</evidence>
<dbReference type="InterPro" id="IPR011545">
    <property type="entry name" value="DEAD/DEAH_box_helicase_dom"/>
</dbReference>
<evidence type="ECO:0000256" key="7">
    <source>
        <dbReference type="ARBA" id="ARBA00023125"/>
    </source>
</evidence>
<evidence type="ECO:0000256" key="2">
    <source>
        <dbReference type="ARBA" id="ARBA00022723"/>
    </source>
</evidence>
<dbReference type="PROSITE" id="PS51192">
    <property type="entry name" value="HELICASE_ATP_BIND_1"/>
    <property type="match status" value="1"/>
</dbReference>
<dbReference type="InterPro" id="IPR014001">
    <property type="entry name" value="Helicase_ATP-bd"/>
</dbReference>
<dbReference type="GO" id="GO:0005634">
    <property type="term" value="C:nucleus"/>
    <property type="evidence" value="ECO:0007669"/>
    <property type="project" value="UniProtKB-SubCell"/>
</dbReference>
<keyword evidence="14" id="KW-1185">Reference proteome</keyword>
<comment type="catalytic activity">
    <reaction evidence="10">
        <text>ATP + H2O = ADP + phosphate + H(+)</text>
        <dbReference type="Rhea" id="RHEA:13065"/>
        <dbReference type="ChEBI" id="CHEBI:15377"/>
        <dbReference type="ChEBI" id="CHEBI:15378"/>
        <dbReference type="ChEBI" id="CHEBI:30616"/>
        <dbReference type="ChEBI" id="CHEBI:43474"/>
        <dbReference type="ChEBI" id="CHEBI:456216"/>
    </reaction>
</comment>
<evidence type="ECO:0000259" key="11">
    <source>
        <dbReference type="PROSITE" id="PS51192"/>
    </source>
</evidence>
<evidence type="ECO:0000313" key="13">
    <source>
        <dbReference type="Ensembl" id="ENSCINP00000008258.3"/>
    </source>
</evidence>
<dbReference type="EC" id="5.6.2.4" evidence="10"/>
<dbReference type="PROSITE" id="PS51194">
    <property type="entry name" value="HELICASE_CTER"/>
    <property type="match status" value="1"/>
</dbReference>
<dbReference type="InParanoid" id="F6VXL3"/>
<dbReference type="Pfam" id="PF16124">
    <property type="entry name" value="RecQ_Zn_bind"/>
    <property type="match status" value="1"/>
</dbReference>
<dbReference type="InterPro" id="IPR004589">
    <property type="entry name" value="DNA_helicase_ATP-dep_RecQ"/>
</dbReference>
<evidence type="ECO:0000256" key="5">
    <source>
        <dbReference type="ARBA" id="ARBA00022806"/>
    </source>
</evidence>
<evidence type="ECO:0000313" key="14">
    <source>
        <dbReference type="Proteomes" id="UP000008144"/>
    </source>
</evidence>
<organism evidence="13 14">
    <name type="scientific">Ciona intestinalis</name>
    <name type="common">Transparent sea squirt</name>
    <name type="synonym">Ascidia intestinalis</name>
    <dbReference type="NCBI Taxonomy" id="7719"/>
    <lineage>
        <taxon>Eukaryota</taxon>
        <taxon>Metazoa</taxon>
        <taxon>Chordata</taxon>
        <taxon>Tunicata</taxon>
        <taxon>Ascidiacea</taxon>
        <taxon>Phlebobranchia</taxon>
        <taxon>Cionidae</taxon>
        <taxon>Ciona</taxon>
    </lineage>
</organism>
<dbReference type="GO" id="GO:0000724">
    <property type="term" value="P:double-strand break repair via homologous recombination"/>
    <property type="evidence" value="ECO:0000318"/>
    <property type="project" value="GO_Central"/>
</dbReference>
<keyword evidence="10" id="KW-0539">Nucleus</keyword>
<reference evidence="14" key="1">
    <citation type="journal article" date="2002" name="Science">
        <title>The draft genome of Ciona intestinalis: insights into chordate and vertebrate origins.</title>
        <authorList>
            <person name="Dehal P."/>
            <person name="Satou Y."/>
            <person name="Campbell R.K."/>
            <person name="Chapman J."/>
            <person name="Degnan B."/>
            <person name="De Tomaso A."/>
            <person name="Davidson B."/>
            <person name="Di Gregorio A."/>
            <person name="Gelpke M."/>
            <person name="Goodstein D.M."/>
            <person name="Harafuji N."/>
            <person name="Hastings K.E."/>
            <person name="Ho I."/>
            <person name="Hotta K."/>
            <person name="Huang W."/>
            <person name="Kawashima T."/>
            <person name="Lemaire P."/>
            <person name="Martinez D."/>
            <person name="Meinertzhagen I.A."/>
            <person name="Necula S."/>
            <person name="Nonaka M."/>
            <person name="Putnam N."/>
            <person name="Rash S."/>
            <person name="Saiga H."/>
            <person name="Satake M."/>
            <person name="Terry A."/>
            <person name="Yamada L."/>
            <person name="Wang H.G."/>
            <person name="Awazu S."/>
            <person name="Azumi K."/>
            <person name="Boore J."/>
            <person name="Branno M."/>
            <person name="Chin-Bow S."/>
            <person name="DeSantis R."/>
            <person name="Doyle S."/>
            <person name="Francino P."/>
            <person name="Keys D.N."/>
            <person name="Haga S."/>
            <person name="Hayashi H."/>
            <person name="Hino K."/>
            <person name="Imai K.S."/>
            <person name="Inaba K."/>
            <person name="Kano S."/>
            <person name="Kobayashi K."/>
            <person name="Kobayashi M."/>
            <person name="Lee B.I."/>
            <person name="Makabe K.W."/>
            <person name="Manohar C."/>
            <person name="Matassi G."/>
            <person name="Medina M."/>
            <person name="Mochizuki Y."/>
            <person name="Mount S."/>
            <person name="Morishita T."/>
            <person name="Miura S."/>
            <person name="Nakayama A."/>
            <person name="Nishizaka S."/>
            <person name="Nomoto H."/>
            <person name="Ohta F."/>
            <person name="Oishi K."/>
            <person name="Rigoutsos I."/>
            <person name="Sano M."/>
            <person name="Sasaki A."/>
            <person name="Sasakura Y."/>
            <person name="Shoguchi E."/>
            <person name="Shin-i T."/>
            <person name="Spagnuolo A."/>
            <person name="Stainier D."/>
            <person name="Suzuki M.M."/>
            <person name="Tassy O."/>
            <person name="Takatori N."/>
            <person name="Tokuoka M."/>
            <person name="Yagi K."/>
            <person name="Yoshizaki F."/>
            <person name="Wada S."/>
            <person name="Zhang C."/>
            <person name="Hyatt P.D."/>
            <person name="Larimer F."/>
            <person name="Detter C."/>
            <person name="Doggett N."/>
            <person name="Glavina T."/>
            <person name="Hawkins T."/>
            <person name="Richardson P."/>
            <person name="Lucas S."/>
            <person name="Kohara Y."/>
            <person name="Levine M."/>
            <person name="Satoh N."/>
            <person name="Rokhsar D.S."/>
        </authorList>
    </citation>
    <scope>NUCLEOTIDE SEQUENCE [LARGE SCALE GENOMIC DNA]</scope>
</reference>
<dbReference type="GO" id="GO:0016887">
    <property type="term" value="F:ATP hydrolysis activity"/>
    <property type="evidence" value="ECO:0007669"/>
    <property type="project" value="RHEA"/>
</dbReference>
<dbReference type="SUPFAM" id="SSF52540">
    <property type="entry name" value="P-loop containing nucleoside triphosphate hydrolases"/>
    <property type="match status" value="1"/>
</dbReference>
<dbReference type="GO" id="GO:0005694">
    <property type="term" value="C:chromosome"/>
    <property type="evidence" value="ECO:0000318"/>
    <property type="project" value="GO_Central"/>
</dbReference>
<keyword evidence="8" id="KW-0413">Isomerase</keyword>
<dbReference type="PANTHER" id="PTHR13710">
    <property type="entry name" value="DNA HELICASE RECQ FAMILY MEMBER"/>
    <property type="match status" value="1"/>
</dbReference>
<evidence type="ECO:0000256" key="9">
    <source>
        <dbReference type="ARBA" id="ARBA00034617"/>
    </source>
</evidence>
<dbReference type="Gene3D" id="1.10.10.10">
    <property type="entry name" value="Winged helix-like DNA-binding domain superfamily/Winged helix DNA-binding domain"/>
    <property type="match status" value="1"/>
</dbReference>
<dbReference type="CDD" id="cd18794">
    <property type="entry name" value="SF2_C_RecQ"/>
    <property type="match status" value="1"/>
</dbReference>
<dbReference type="GeneTree" id="ENSGT00940000157013"/>
<evidence type="ECO:0000256" key="3">
    <source>
        <dbReference type="ARBA" id="ARBA00022741"/>
    </source>
</evidence>
<dbReference type="GO" id="GO:0005737">
    <property type="term" value="C:cytoplasm"/>
    <property type="evidence" value="ECO:0000318"/>
    <property type="project" value="GO_Central"/>
</dbReference>
<dbReference type="GO" id="GO:0006260">
    <property type="term" value="P:DNA replication"/>
    <property type="evidence" value="ECO:0000318"/>
    <property type="project" value="GO_Central"/>
</dbReference>
<accession>F6VXL3</accession>
<dbReference type="PANTHER" id="PTHR13710:SF105">
    <property type="entry name" value="ATP-DEPENDENT DNA HELICASE Q1"/>
    <property type="match status" value="1"/>
</dbReference>
<dbReference type="SMART" id="SM00490">
    <property type="entry name" value="HELICc"/>
    <property type="match status" value="1"/>
</dbReference>
<comment type="similarity">
    <text evidence="1 10">Belongs to the helicase family. RecQ subfamily.</text>
</comment>
<dbReference type="Pfam" id="PF00270">
    <property type="entry name" value="DEAD"/>
    <property type="match status" value="1"/>
</dbReference>
<feature type="domain" description="Helicase ATP-binding" evidence="11">
    <location>
        <begin position="101"/>
        <end position="276"/>
    </location>
</feature>
<dbReference type="InterPro" id="IPR027417">
    <property type="entry name" value="P-loop_NTPase"/>
</dbReference>
<evidence type="ECO:0000256" key="1">
    <source>
        <dbReference type="ARBA" id="ARBA00005446"/>
    </source>
</evidence>
<comment type="catalytic activity">
    <reaction evidence="9 10">
        <text>Couples ATP hydrolysis with the unwinding of duplex DNA by translocating in the 3'-5' direction.</text>
        <dbReference type="EC" id="5.6.2.4"/>
    </reaction>
</comment>
<name>F6VXL3_CIOIN</name>
<dbReference type="SMART" id="SM00956">
    <property type="entry name" value="RQC"/>
    <property type="match status" value="1"/>
</dbReference>
<evidence type="ECO:0000259" key="12">
    <source>
        <dbReference type="PROSITE" id="PS51194"/>
    </source>
</evidence>
<dbReference type="GO" id="GO:0046872">
    <property type="term" value="F:metal ion binding"/>
    <property type="evidence" value="ECO:0007669"/>
    <property type="project" value="UniProtKB-KW"/>
</dbReference>
<dbReference type="SMART" id="SM00487">
    <property type="entry name" value="DEXDc"/>
    <property type="match status" value="1"/>
</dbReference>
<keyword evidence="3 10" id="KW-0547">Nucleotide-binding</keyword>
<dbReference type="InterPro" id="IPR032284">
    <property type="entry name" value="RecQ_Zn-bd"/>
</dbReference>
<evidence type="ECO:0000256" key="4">
    <source>
        <dbReference type="ARBA" id="ARBA00022801"/>
    </source>
</evidence>
<dbReference type="Ensembl" id="ENSCINT00000008258.3">
    <property type="protein sequence ID" value="ENSCINP00000008258.3"/>
    <property type="gene ID" value="ENSCING00000004012.3"/>
</dbReference>
<keyword evidence="7" id="KW-0238">DNA-binding</keyword>
<sequence>MTYLDDLQMELRKVKYAIENKNQQVLSIQSEQEMLHKKMTDIVQEIKDNSSPHSNTKHVPQLHNTDVDWSSKNFPWSAELDKTLQDVFQIKHFHPVQLQAINSTMSKCDVLLIMSTGGGKSLCFQLPAIISKGITLVVTPLVSLMEDQVLNLKQYGIKAHMLKADSSMDDVMEVYDSMKSPNPQVKLVYVTPEKISKSKQFMSHLDKCYKSGNLSRIAIDEVHCVSQWGNDFRPDYKMLGILKRLYPSTPIIGLTATSTNKVTFDTKQLLNIPDCLVFRTPLVRKNLFYEVRPKPTTHQKVVQDIVTTIQENFKGESGIIYCISCRNCTDVCNSLIKSGIRAAVYHARCSAKKKSEVHQQWLNNEIQVICATVAFGMGINKPQVRFVIHHSISKSVENYFQEAGRAGRDGKPSLCLLYFGFWDVFRQTSMVFRERTGTENLSKVVKFCHNLKTCRVELLANHFGEVNEQCQSPGMCDVCSNLQKTTKKDVTEPCKVLLRLIKSNSMDGNRLTGIQLVDAAIRDSKNRKTKWKDLSRHEWQRIVFDMLVNGFLREDYHLTSRSTIVYLTYGRNVRFLLNNKVMLDLHDNIQQPKNIYKDCLSLNHGTLEKIPKLDNLGKSDNT</sequence>
<gene>
    <name evidence="13" type="primary">LOC100187076</name>
</gene>
<dbReference type="Pfam" id="PF00271">
    <property type="entry name" value="Helicase_C"/>
    <property type="match status" value="1"/>
</dbReference>
<dbReference type="InterPro" id="IPR036388">
    <property type="entry name" value="WH-like_DNA-bd_sf"/>
</dbReference>
<dbReference type="FunFam" id="3.40.50.300:FF:001975">
    <property type="entry name" value="ATP-dependent DNA helicase"/>
    <property type="match status" value="1"/>
</dbReference>
<dbReference type="InterPro" id="IPR018982">
    <property type="entry name" value="RQC_domain"/>
</dbReference>
<keyword evidence="4 10" id="KW-0378">Hydrolase</keyword>
<dbReference type="Gene3D" id="3.40.50.300">
    <property type="entry name" value="P-loop containing nucleotide triphosphate hydrolases"/>
    <property type="match status" value="2"/>
</dbReference>
<dbReference type="GO" id="GO:0005524">
    <property type="term" value="F:ATP binding"/>
    <property type="evidence" value="ECO:0007669"/>
    <property type="project" value="UniProtKB-KW"/>
</dbReference>
<dbReference type="AlphaFoldDB" id="F6VXL3"/>
<reference evidence="13" key="3">
    <citation type="submission" date="2025-08" db="UniProtKB">
        <authorList>
            <consortium name="Ensembl"/>
        </authorList>
    </citation>
    <scope>IDENTIFICATION</scope>
</reference>
<dbReference type="EMBL" id="EAAA01000240">
    <property type="status" value="NOT_ANNOTATED_CDS"/>
    <property type="molecule type" value="Genomic_DNA"/>
</dbReference>
<dbReference type="FunFam" id="1.10.10.10:FF:001149">
    <property type="entry name" value="ATP-dependent DNA helicase"/>
    <property type="match status" value="1"/>
</dbReference>
<dbReference type="GO" id="GO:0003677">
    <property type="term" value="F:DNA binding"/>
    <property type="evidence" value="ECO:0007669"/>
    <property type="project" value="UniProtKB-KW"/>
</dbReference>
<keyword evidence="6 10" id="KW-0067">ATP-binding</keyword>
<feature type="domain" description="Helicase C-terminal" evidence="12">
    <location>
        <begin position="301"/>
        <end position="459"/>
    </location>
</feature>
<evidence type="ECO:0000256" key="8">
    <source>
        <dbReference type="ARBA" id="ARBA00023235"/>
    </source>
</evidence>
<keyword evidence="2" id="KW-0479">Metal-binding</keyword>
<dbReference type="InterPro" id="IPR001650">
    <property type="entry name" value="Helicase_C-like"/>
</dbReference>
<comment type="subcellular location">
    <subcellularLocation>
        <location evidence="10">Nucleus</location>
    </subcellularLocation>
</comment>
<proteinExistence type="inferred from homology"/>